<protein>
    <submittedName>
        <fullName evidence="2">WD domain, G-beta repeat protein</fullName>
    </submittedName>
</protein>
<keyword evidence="4" id="KW-1185">Reference proteome</keyword>
<evidence type="ECO:0000313" key="2">
    <source>
        <dbReference type="EMBL" id="KEH18950.1"/>
    </source>
</evidence>
<reference evidence="2 4" key="2">
    <citation type="journal article" date="2014" name="BMC Genomics">
        <title>An improved genome release (version Mt4.0) for the model legume Medicago truncatula.</title>
        <authorList>
            <person name="Tang H."/>
            <person name="Krishnakumar V."/>
            <person name="Bidwell S."/>
            <person name="Rosen B."/>
            <person name="Chan A."/>
            <person name="Zhou S."/>
            <person name="Gentzbittel L."/>
            <person name="Childs K.L."/>
            <person name="Yandell M."/>
            <person name="Gundlach H."/>
            <person name="Mayer K.F."/>
            <person name="Schwartz D.C."/>
            <person name="Town C.D."/>
        </authorList>
    </citation>
    <scope>GENOME REANNOTATION</scope>
    <source>
        <strain evidence="2">A17</strain>
        <strain evidence="3 4">cv. Jemalong A17</strain>
    </source>
</reference>
<dbReference type="PANTHER" id="PTHR19932:SF10">
    <property type="entry name" value="WD REPEAT AND HMG-BOX DNA-BINDING PROTEIN 1"/>
    <property type="match status" value="1"/>
</dbReference>
<dbReference type="HOGENOM" id="CLU_1398257_0_0_1"/>
<feature type="repeat" description="WD" evidence="1">
    <location>
        <begin position="108"/>
        <end position="140"/>
    </location>
</feature>
<dbReference type="InterPro" id="IPR001680">
    <property type="entry name" value="WD40_rpt"/>
</dbReference>
<sequence length="195" mass="21588">MSKKDSSDSDDEDDDSSSDSDYALQIILQIISSWHATIERLHLLCLVEKHMPEPPPDDRFLDATKGGRASFCSLVWDQKAEHLVTASSSDVSISIHNPLLPSAALKILCHHGDGVTALALSPNSTCLASGSVDHSVKLYKFPAMKFSNCMVCIFDALMMVRERWKKEKNKGQLVCMDLLFGGPNVVVLEIERKKK</sequence>
<organism evidence="2 4">
    <name type="scientific">Medicago truncatula</name>
    <name type="common">Barrel medic</name>
    <name type="synonym">Medicago tribuloides</name>
    <dbReference type="NCBI Taxonomy" id="3880"/>
    <lineage>
        <taxon>Eukaryota</taxon>
        <taxon>Viridiplantae</taxon>
        <taxon>Streptophyta</taxon>
        <taxon>Embryophyta</taxon>
        <taxon>Tracheophyta</taxon>
        <taxon>Spermatophyta</taxon>
        <taxon>Magnoliopsida</taxon>
        <taxon>eudicotyledons</taxon>
        <taxon>Gunneridae</taxon>
        <taxon>Pentapetalae</taxon>
        <taxon>rosids</taxon>
        <taxon>fabids</taxon>
        <taxon>Fabales</taxon>
        <taxon>Fabaceae</taxon>
        <taxon>Papilionoideae</taxon>
        <taxon>50 kb inversion clade</taxon>
        <taxon>NPAAA clade</taxon>
        <taxon>Hologalegina</taxon>
        <taxon>IRL clade</taxon>
        <taxon>Trifolieae</taxon>
        <taxon>Medicago</taxon>
    </lineage>
</organism>
<proteinExistence type="predicted"/>
<name>A0A072TZJ2_MEDTR</name>
<dbReference type="SUPFAM" id="SSF50978">
    <property type="entry name" value="WD40 repeat-like"/>
    <property type="match status" value="1"/>
</dbReference>
<evidence type="ECO:0000313" key="4">
    <source>
        <dbReference type="Proteomes" id="UP000002051"/>
    </source>
</evidence>
<reference evidence="2 4" key="1">
    <citation type="journal article" date="2011" name="Nature">
        <title>The Medicago genome provides insight into the evolution of rhizobial symbioses.</title>
        <authorList>
            <person name="Young N.D."/>
            <person name="Debelle F."/>
            <person name="Oldroyd G.E."/>
            <person name="Geurts R."/>
            <person name="Cannon S.B."/>
            <person name="Udvardi M.K."/>
            <person name="Benedito V.A."/>
            <person name="Mayer K.F."/>
            <person name="Gouzy J."/>
            <person name="Schoof H."/>
            <person name="Van de Peer Y."/>
            <person name="Proost S."/>
            <person name="Cook D.R."/>
            <person name="Meyers B.C."/>
            <person name="Spannagl M."/>
            <person name="Cheung F."/>
            <person name="De Mita S."/>
            <person name="Krishnakumar V."/>
            <person name="Gundlach H."/>
            <person name="Zhou S."/>
            <person name="Mudge J."/>
            <person name="Bharti A.K."/>
            <person name="Murray J.D."/>
            <person name="Naoumkina M.A."/>
            <person name="Rosen B."/>
            <person name="Silverstein K.A."/>
            <person name="Tang H."/>
            <person name="Rombauts S."/>
            <person name="Zhao P.X."/>
            <person name="Zhou P."/>
            <person name="Barbe V."/>
            <person name="Bardou P."/>
            <person name="Bechner M."/>
            <person name="Bellec A."/>
            <person name="Berger A."/>
            <person name="Berges H."/>
            <person name="Bidwell S."/>
            <person name="Bisseling T."/>
            <person name="Choisne N."/>
            <person name="Couloux A."/>
            <person name="Denny R."/>
            <person name="Deshpande S."/>
            <person name="Dai X."/>
            <person name="Doyle J.J."/>
            <person name="Dudez A.M."/>
            <person name="Farmer A.D."/>
            <person name="Fouteau S."/>
            <person name="Franken C."/>
            <person name="Gibelin C."/>
            <person name="Gish J."/>
            <person name="Goldstein S."/>
            <person name="Gonzalez A.J."/>
            <person name="Green P.J."/>
            <person name="Hallab A."/>
            <person name="Hartog M."/>
            <person name="Hua A."/>
            <person name="Humphray S.J."/>
            <person name="Jeong D.H."/>
            <person name="Jing Y."/>
            <person name="Jocker A."/>
            <person name="Kenton S.M."/>
            <person name="Kim D.J."/>
            <person name="Klee K."/>
            <person name="Lai H."/>
            <person name="Lang C."/>
            <person name="Lin S."/>
            <person name="Macmil S.L."/>
            <person name="Magdelenat G."/>
            <person name="Matthews L."/>
            <person name="McCorrison J."/>
            <person name="Monaghan E.L."/>
            <person name="Mun J.H."/>
            <person name="Najar F.Z."/>
            <person name="Nicholson C."/>
            <person name="Noirot C."/>
            <person name="O'Bleness M."/>
            <person name="Paule C.R."/>
            <person name="Poulain J."/>
            <person name="Prion F."/>
            <person name="Qin B."/>
            <person name="Qu C."/>
            <person name="Retzel E.F."/>
            <person name="Riddle C."/>
            <person name="Sallet E."/>
            <person name="Samain S."/>
            <person name="Samson N."/>
            <person name="Sanders I."/>
            <person name="Saurat O."/>
            <person name="Scarpelli C."/>
            <person name="Schiex T."/>
            <person name="Segurens B."/>
            <person name="Severin A.J."/>
            <person name="Sherrier D.J."/>
            <person name="Shi R."/>
            <person name="Sims S."/>
            <person name="Singer S.R."/>
            <person name="Sinharoy S."/>
            <person name="Sterck L."/>
            <person name="Viollet A."/>
            <person name="Wang B.B."/>
            <person name="Wang K."/>
            <person name="Wang M."/>
            <person name="Wang X."/>
            <person name="Warfsmann J."/>
            <person name="Weissenbach J."/>
            <person name="White D.D."/>
            <person name="White J.D."/>
            <person name="Wiley G.B."/>
            <person name="Wincker P."/>
            <person name="Xing Y."/>
            <person name="Yang L."/>
            <person name="Yao Z."/>
            <person name="Ying F."/>
            <person name="Zhai J."/>
            <person name="Zhou L."/>
            <person name="Zuber A."/>
            <person name="Denarie J."/>
            <person name="Dixon R.A."/>
            <person name="May G.D."/>
            <person name="Schwartz D.C."/>
            <person name="Rogers J."/>
            <person name="Quetier F."/>
            <person name="Town C.D."/>
            <person name="Roe B.A."/>
        </authorList>
    </citation>
    <scope>NUCLEOTIDE SEQUENCE [LARGE SCALE GENOMIC DNA]</scope>
    <source>
        <strain evidence="2">A17</strain>
        <strain evidence="3 4">cv. Jemalong A17</strain>
    </source>
</reference>
<accession>A0A072TZJ2</accession>
<dbReference type="SMART" id="SM00320">
    <property type="entry name" value="WD40"/>
    <property type="match status" value="2"/>
</dbReference>
<gene>
    <name evidence="2" type="ordered locus">MTR_8g432590</name>
</gene>
<dbReference type="STRING" id="3880.A0A072TZJ2"/>
<dbReference type="PROSITE" id="PS50082">
    <property type="entry name" value="WD_REPEATS_2"/>
    <property type="match status" value="1"/>
</dbReference>
<dbReference type="Pfam" id="PF00400">
    <property type="entry name" value="WD40"/>
    <property type="match status" value="1"/>
</dbReference>
<dbReference type="InterPro" id="IPR015943">
    <property type="entry name" value="WD40/YVTN_repeat-like_dom_sf"/>
</dbReference>
<dbReference type="EMBL" id="CM001224">
    <property type="protein sequence ID" value="KEH18950.1"/>
    <property type="molecule type" value="Genomic_DNA"/>
</dbReference>
<evidence type="ECO:0000256" key="1">
    <source>
        <dbReference type="PROSITE-ProRule" id="PRU00221"/>
    </source>
</evidence>
<dbReference type="InterPro" id="IPR036322">
    <property type="entry name" value="WD40_repeat_dom_sf"/>
</dbReference>
<dbReference type="PANTHER" id="PTHR19932">
    <property type="entry name" value="WD REPEAT AND HMG-BOX DNA BINDING PROTEIN"/>
    <property type="match status" value="1"/>
</dbReference>
<dbReference type="EnsemblPlants" id="KEH18950">
    <property type="protein sequence ID" value="KEH18950"/>
    <property type="gene ID" value="MTR_8g432590"/>
</dbReference>
<dbReference type="AlphaFoldDB" id="A0A072TZJ2"/>
<dbReference type="Gene3D" id="2.130.10.10">
    <property type="entry name" value="YVTN repeat-like/Quinoprotein amine dehydrogenase"/>
    <property type="match status" value="1"/>
</dbReference>
<evidence type="ECO:0000313" key="3">
    <source>
        <dbReference type="EnsemblPlants" id="KEH18950"/>
    </source>
</evidence>
<reference evidence="3" key="3">
    <citation type="submission" date="2015-04" db="UniProtKB">
        <authorList>
            <consortium name="EnsemblPlants"/>
        </authorList>
    </citation>
    <scope>IDENTIFICATION</scope>
    <source>
        <strain evidence="3">cv. Jemalong A17</strain>
    </source>
</reference>
<dbReference type="Proteomes" id="UP000002051">
    <property type="component" value="Chromosome 8"/>
</dbReference>
<keyword evidence="1" id="KW-0853">WD repeat</keyword>